<protein>
    <submittedName>
        <fullName evidence="2">Uncharacterized protein</fullName>
    </submittedName>
</protein>
<dbReference type="RefSeq" id="YP_009481946.1">
    <property type="nucleotide sequence ID" value="NC_037666.1"/>
</dbReference>
<accession>A0A2U7UBY4</accession>
<name>A0A2U7UBY4_9VIRU</name>
<dbReference type="EMBL" id="MG011690">
    <property type="protein sequence ID" value="AVK75943.1"/>
    <property type="molecule type" value="Genomic_DNA"/>
</dbReference>
<proteinExistence type="predicted"/>
<dbReference type="GeneID" id="36842180"/>
<feature type="compositionally biased region" description="Basic and acidic residues" evidence="1">
    <location>
        <begin position="1"/>
        <end position="10"/>
    </location>
</feature>
<dbReference type="Proteomes" id="UP000249287">
    <property type="component" value="Segment"/>
</dbReference>
<feature type="region of interest" description="Disordered" evidence="1">
    <location>
        <begin position="1"/>
        <end position="51"/>
    </location>
</feature>
<sequence>MAANQREKKAPQQAQQNARQKVDRGGDNERKKGCRKQTNDDNGASMSVHREQEDDVIAAVRCEAMSMWGGHRDVWAISVQADDRGEPFVLISLGDDAAPFPDVLRVQALDGRAVPLRTEVVGKIVPL</sequence>
<organism evidence="2">
    <name type="scientific">Pandoravirus neocaledonia</name>
    <dbReference type="NCBI Taxonomy" id="2107708"/>
    <lineage>
        <taxon>Viruses</taxon>
        <taxon>Pandoravirus</taxon>
    </lineage>
</organism>
<feature type="compositionally biased region" description="Basic and acidic residues" evidence="1">
    <location>
        <begin position="20"/>
        <end position="31"/>
    </location>
</feature>
<dbReference type="KEGG" id="vg:36842180"/>
<evidence type="ECO:0000313" key="2">
    <source>
        <dbReference type="EMBL" id="AVK75943.1"/>
    </source>
</evidence>
<evidence type="ECO:0000256" key="1">
    <source>
        <dbReference type="SAM" id="MobiDB-lite"/>
    </source>
</evidence>
<reference evidence="2" key="1">
    <citation type="journal article" date="2018" name="Nat. Commun.">
        <title>Diversity and evolution of the emerging Pandoraviridae family.</title>
        <authorList>
            <person name="Legendre M."/>
            <person name="Fabre E."/>
            <person name="Poirot O."/>
            <person name="Jeudy S."/>
            <person name="Lartigue A."/>
            <person name="Alempic J.M."/>
            <person name="Beucher L."/>
            <person name="Philippe N."/>
            <person name="Bertaux L."/>
            <person name="Christo-Foroux E."/>
            <person name="Labadie K."/>
            <person name="Coute Y."/>
            <person name="Abergel C."/>
            <person name="Claverie J.M."/>
        </authorList>
    </citation>
    <scope>NUCLEOTIDE SEQUENCE [LARGE SCALE GENOMIC DNA]</scope>
    <source>
        <strain evidence="2">Neocaledonia</strain>
    </source>
</reference>
<gene>
    <name evidence="2" type="ORF">pneo_cds_336</name>
</gene>